<gene>
    <name evidence="2" type="ORF">Gilli_2560</name>
</gene>
<evidence type="ECO:0000259" key="1">
    <source>
        <dbReference type="PROSITE" id="PS51192"/>
    </source>
</evidence>
<dbReference type="CDD" id="cd18785">
    <property type="entry name" value="SF2_C"/>
    <property type="match status" value="1"/>
</dbReference>
<dbReference type="Pfam" id="PF22548">
    <property type="entry name" value="AEP-TOTE"/>
    <property type="match status" value="1"/>
</dbReference>
<dbReference type="SUPFAM" id="SSF52540">
    <property type="entry name" value="P-loop containing nucleoside triphosphate hydrolases"/>
    <property type="match status" value="2"/>
</dbReference>
<dbReference type="InterPro" id="IPR014001">
    <property type="entry name" value="Helicase_ATP-bd"/>
</dbReference>
<dbReference type="RefSeq" id="WP_006989486.1">
    <property type="nucleotide sequence ID" value="NZ_JH594606.1"/>
</dbReference>
<dbReference type="GO" id="GO:0003677">
    <property type="term" value="F:DNA binding"/>
    <property type="evidence" value="ECO:0007669"/>
    <property type="project" value="InterPro"/>
</dbReference>
<dbReference type="GO" id="GO:0016787">
    <property type="term" value="F:hydrolase activity"/>
    <property type="evidence" value="ECO:0007669"/>
    <property type="project" value="InterPro"/>
</dbReference>
<dbReference type="SMART" id="SM00487">
    <property type="entry name" value="DEXDc"/>
    <property type="match status" value="1"/>
</dbReference>
<dbReference type="InterPro" id="IPR027417">
    <property type="entry name" value="P-loop_NTPase"/>
</dbReference>
<dbReference type="Proteomes" id="UP000003844">
    <property type="component" value="Unassembled WGS sequence"/>
</dbReference>
<dbReference type="GO" id="GO:0005524">
    <property type="term" value="F:ATP binding"/>
    <property type="evidence" value="ECO:0007669"/>
    <property type="project" value="InterPro"/>
</dbReference>
<feature type="domain" description="Helicase ATP-binding" evidence="1">
    <location>
        <begin position="335"/>
        <end position="488"/>
    </location>
</feature>
<dbReference type="InterPro" id="IPR054347">
    <property type="entry name" value="TOTE_primase"/>
</dbReference>
<organism evidence="2 3">
    <name type="scientific">Gillisia limnaea (strain DSM 15749 / LMG 21470 / R-8282)</name>
    <dbReference type="NCBI Taxonomy" id="865937"/>
    <lineage>
        <taxon>Bacteria</taxon>
        <taxon>Pseudomonadati</taxon>
        <taxon>Bacteroidota</taxon>
        <taxon>Flavobacteriia</taxon>
        <taxon>Flavobacteriales</taxon>
        <taxon>Flavobacteriaceae</taxon>
        <taxon>Gillisia</taxon>
    </lineage>
</organism>
<sequence>MPAYSYDPYMYNLHRRNGGTFKDYKDKIYLPLTDSQIEKHLNGEKLIGIYPLLKDNSSWFIAADFDKQNWIEECRKFIEICTEKNIPAYLERSRSGKGGHVWIFFEQAYPAIKSRKIILNLLEQVGLFSVFDKSSSFDRLFPNQDFLSGKGLGNLIALPFYKPAFDQGNSCFLDPLTDGLNPYPDQWQFLSTIQKTSVNQLDKLYDSLMLISESSNPGHNTSGKLRISLRNTIRLNRVGINADLIIFLKEELNFANSEYFIKKKSGKSTWRTKAYFSCIEDTQDEVIIPRGFIGKLIRYCKKQKEDFEFLDNREKQPPVKFFCDVNLRSHQTLVIKAASHKDFGIISAPPGSGKTIIGLKIIANKEQPALIIVHRKQLLEQWIERIQAFLGIPKNEIGKIGQGKVKVGKRITVAMIQSLGKYIEKQESKEFIQSFGTLIIDECHHIPAETYRNTISKLSPYYQYGLTATPFRKGNDEKLLFIYLGETIAEIKPNSIKKYKRPRIVIRNTSLNIPYNPKTDTFEILSKILVHDSARNKLILNDVASELKLGKKVVIITERKEHIDALNQLLKHSFETVTLSGEDSESSRKSKWELLNEGNYQVLITTGQFFGEGTDLQNASCLFLVYPFSFKGKLIQYIGRVQRSEIIPIIYDYRDHQIDYLDRLFLKRNKLYRHFDKQATLFNEEIDAPGSSNILTINKIIKVPVADLDFRYGAVAFQYRVPEINIDLEFEVENDDLLPEFDVLKPYFSKVLKSKLVEIEIYAEYEHKVLMAQSANSNDLEKINKEIIENVKFRFVEKGILGRSYSSEAEKKILDLNQLQENQTNQSIYGLEEDLLNDILKSREVKHFRQLRFLASRHESKIMKLRFVLQPFSFVFLISGNEAYHLVLETLDTEEATYLWHLDKK</sequence>
<dbReference type="InterPro" id="IPR006935">
    <property type="entry name" value="Helicase/UvrB_N"/>
</dbReference>
<dbReference type="AlphaFoldDB" id="H2BXQ5"/>
<dbReference type="HOGENOM" id="CLU_011771_1_0_10"/>
<dbReference type="eggNOG" id="COG1061">
    <property type="taxonomic scope" value="Bacteria"/>
</dbReference>
<dbReference type="PANTHER" id="PTHR47396">
    <property type="entry name" value="TYPE I RESTRICTION ENZYME ECOKI R PROTEIN"/>
    <property type="match status" value="1"/>
</dbReference>
<dbReference type="PROSITE" id="PS51192">
    <property type="entry name" value="HELICASE_ATP_BIND_1"/>
    <property type="match status" value="1"/>
</dbReference>
<dbReference type="eggNOG" id="COG4951">
    <property type="taxonomic scope" value="Bacteria"/>
</dbReference>
<dbReference type="Pfam" id="PF04851">
    <property type="entry name" value="ResIII"/>
    <property type="match status" value="1"/>
</dbReference>
<dbReference type="Pfam" id="PF00271">
    <property type="entry name" value="Helicase_C"/>
    <property type="match status" value="1"/>
</dbReference>
<dbReference type="GO" id="GO:0005829">
    <property type="term" value="C:cytosol"/>
    <property type="evidence" value="ECO:0007669"/>
    <property type="project" value="TreeGrafter"/>
</dbReference>
<accession>H2BXQ5</accession>
<dbReference type="CDD" id="cd17926">
    <property type="entry name" value="DEXHc_RE"/>
    <property type="match status" value="1"/>
</dbReference>
<dbReference type="PANTHER" id="PTHR47396:SF1">
    <property type="entry name" value="ATP-DEPENDENT HELICASE IRC3-RELATED"/>
    <property type="match status" value="1"/>
</dbReference>
<reference evidence="3" key="1">
    <citation type="journal article" date="2012" name="Stand. Genomic Sci.">
        <title>Genome sequence of the Antarctic rhodopsins-containing flavobacterium Gillisia limnaea type strain (R-8282(T)).</title>
        <authorList>
            <person name="Riedel T."/>
            <person name="Held B."/>
            <person name="Nolan M."/>
            <person name="Lucas S."/>
            <person name="Lapidus A."/>
            <person name="Tice H."/>
            <person name="Del Rio T.G."/>
            <person name="Cheng J.F."/>
            <person name="Han C."/>
            <person name="Tapia R."/>
            <person name="Goodwin L.A."/>
            <person name="Pitluck S."/>
            <person name="Liolios K."/>
            <person name="Mavromatis K."/>
            <person name="Pagani I."/>
            <person name="Ivanova N."/>
            <person name="Mikhailova N."/>
            <person name="Pati A."/>
            <person name="Chen A."/>
            <person name="Palaniappan K."/>
            <person name="Land M."/>
            <person name="Rohde M."/>
            <person name="Tindall B.J."/>
            <person name="Detter J.C."/>
            <person name="Goker M."/>
            <person name="Bristow J."/>
            <person name="Eisen J.A."/>
            <person name="Markowitz V."/>
            <person name="Hugenholtz P."/>
            <person name="Kyrpides N.C."/>
            <person name="Klenk H.P."/>
            <person name="Woyke T."/>
        </authorList>
    </citation>
    <scope>NUCLEOTIDE SEQUENCE [LARGE SCALE GENOMIC DNA]</scope>
    <source>
        <strain evidence="3">DSM 15749 / LMG 21470 / R-8282</strain>
    </source>
</reference>
<dbReference type="InterPro" id="IPR050742">
    <property type="entry name" value="Helicase_Restrict-Modif_Enz"/>
</dbReference>
<name>H2BXQ5_GILLR</name>
<protein>
    <submittedName>
        <fullName evidence="2">Type III restriction protein res subunit</fullName>
    </submittedName>
</protein>
<evidence type="ECO:0000313" key="2">
    <source>
        <dbReference type="EMBL" id="EHQ03179.1"/>
    </source>
</evidence>
<dbReference type="Gene3D" id="3.40.50.300">
    <property type="entry name" value="P-loop containing nucleotide triphosphate hydrolases"/>
    <property type="match status" value="2"/>
</dbReference>
<dbReference type="InterPro" id="IPR001650">
    <property type="entry name" value="Helicase_C-like"/>
</dbReference>
<dbReference type="EMBL" id="JH594606">
    <property type="protein sequence ID" value="EHQ03179.1"/>
    <property type="molecule type" value="Genomic_DNA"/>
</dbReference>
<keyword evidence="3" id="KW-1185">Reference proteome</keyword>
<dbReference type="OrthoDB" id="9759819at2"/>
<proteinExistence type="predicted"/>
<evidence type="ECO:0000313" key="3">
    <source>
        <dbReference type="Proteomes" id="UP000003844"/>
    </source>
</evidence>
<dbReference type="STRING" id="865937.Gilli_2560"/>